<evidence type="ECO:0000313" key="4">
    <source>
        <dbReference type="Proteomes" id="UP000179099"/>
    </source>
</evidence>
<accession>A0A1G2F6H4</accession>
<reference evidence="3 4" key="1">
    <citation type="journal article" date="2016" name="Nat. Commun.">
        <title>Thousands of microbial genomes shed light on interconnected biogeochemical processes in an aquifer system.</title>
        <authorList>
            <person name="Anantharaman K."/>
            <person name="Brown C.T."/>
            <person name="Hug L.A."/>
            <person name="Sharon I."/>
            <person name="Castelle C.J."/>
            <person name="Probst A.J."/>
            <person name="Thomas B.C."/>
            <person name="Singh A."/>
            <person name="Wilkins M.J."/>
            <person name="Karaoz U."/>
            <person name="Brodie E.L."/>
            <person name="Williams K.H."/>
            <person name="Hubbard S.S."/>
            <person name="Banfield J.F."/>
        </authorList>
    </citation>
    <scope>NUCLEOTIDE SEQUENCE [LARGE SCALE GENOMIC DNA]</scope>
</reference>
<evidence type="ECO:0000313" key="3">
    <source>
        <dbReference type="EMBL" id="OGZ33674.1"/>
    </source>
</evidence>
<feature type="region of interest" description="Disordered" evidence="1">
    <location>
        <begin position="1"/>
        <end position="41"/>
    </location>
</feature>
<evidence type="ECO:0000256" key="2">
    <source>
        <dbReference type="SAM" id="Phobius"/>
    </source>
</evidence>
<gene>
    <name evidence="3" type="ORF">A2Y98_01940</name>
</gene>
<proteinExistence type="predicted"/>
<evidence type="ECO:0008006" key="5">
    <source>
        <dbReference type="Google" id="ProtNLM"/>
    </source>
</evidence>
<evidence type="ECO:0000256" key="1">
    <source>
        <dbReference type="SAM" id="MobiDB-lite"/>
    </source>
</evidence>
<feature type="transmembrane region" description="Helical" evidence="2">
    <location>
        <begin position="62"/>
        <end position="83"/>
    </location>
</feature>
<protein>
    <recommendedName>
        <fullName evidence="5">DUF11 domain-containing protein</fullName>
    </recommendedName>
</protein>
<feature type="compositionally biased region" description="Basic and acidic residues" evidence="1">
    <location>
        <begin position="13"/>
        <end position="23"/>
    </location>
</feature>
<name>A0A1G2F6H4_9BACT</name>
<dbReference type="STRING" id="1801992.A2Y98_01940"/>
<comment type="caution">
    <text evidence="3">The sequence shown here is derived from an EMBL/GenBank/DDBJ whole genome shotgun (WGS) entry which is preliminary data.</text>
</comment>
<organism evidence="3 4">
    <name type="scientific">Candidatus Portnoybacteria bacterium RBG_19FT_COMBO_36_7</name>
    <dbReference type="NCBI Taxonomy" id="1801992"/>
    <lineage>
        <taxon>Bacteria</taxon>
        <taxon>Candidatus Portnoyibacteriota</taxon>
    </lineage>
</organism>
<sequence length="635" mass="69205">MGLDELQKQLYGQKEEEVKREGAPEQFQPGHGADSQTPGSLQWGKEVMAGKPPLFNEGAKKLLKFLVIAFVIGGVIIAGFLFWRSQSFDKAGILVTVFGIERVISGEEVNYVVRYQNNTNVTLTDIKLTFFYPKDSIPVSKEDLTQIGDLQASVVSLPNLEEGKEGKIEFSANITGLKDDKKTATARLSYHAGSTFSAFESAGEFTSVIFSVPLVLDFSMPDKVVNGQQVTITLKYLNTANVGFENLILSVEYPPGFNFNSALPSPSEGSNIWELAEIGPREEGKIIIVGVLTGAQEEVKTFKANIAKQQGDIRKVVSEGLSSTLISLSPLSITMTLDNSRENSVNVGDKLIYRFVYQNTVSVPIGPIIVTVKLDTKALDFAFVKPNKGFFNSADNTVIWNESTLAGLKMVQPGQKGELFFNAEVKQNLPIYNFNDRNFIISVSAKIDSAIVPVQLQGTQISGFDTLSTKVNSKLYLSSKGYYTDTAQPNTGPIPPAVGQQTTYTIYWDVVNLANDVDDIVVEGYLPPYISWLGRYSPSDADIKYDQNSGKLTWKIGKLSASVGILSPVKRLIFKISLLPSIIQVGEMVNLLIDCTITGRDTFTGATLSGSAKAIRSDLPDDPAIGGYNAGKVVQ</sequence>
<dbReference type="AlphaFoldDB" id="A0A1G2F6H4"/>
<dbReference type="Proteomes" id="UP000179099">
    <property type="component" value="Unassembled WGS sequence"/>
</dbReference>
<keyword evidence="2" id="KW-0472">Membrane</keyword>
<dbReference type="EMBL" id="MHMW01000028">
    <property type="protein sequence ID" value="OGZ33674.1"/>
    <property type="molecule type" value="Genomic_DNA"/>
</dbReference>
<keyword evidence="2" id="KW-0812">Transmembrane</keyword>
<keyword evidence="2" id="KW-1133">Transmembrane helix</keyword>